<accession>A0A6A6ESK5</accession>
<feature type="transmembrane region" description="Helical" evidence="1">
    <location>
        <begin position="81"/>
        <end position="106"/>
    </location>
</feature>
<evidence type="ECO:0000313" key="3">
    <source>
        <dbReference type="Proteomes" id="UP000800200"/>
    </source>
</evidence>
<evidence type="ECO:0000313" key="2">
    <source>
        <dbReference type="EMBL" id="KAF2193769.1"/>
    </source>
</evidence>
<proteinExistence type="predicted"/>
<name>A0A6A6ESK5_9PEZI</name>
<feature type="transmembrane region" description="Helical" evidence="1">
    <location>
        <begin position="112"/>
        <end position="133"/>
    </location>
</feature>
<dbReference type="Proteomes" id="UP000800200">
    <property type="component" value="Unassembled WGS sequence"/>
</dbReference>
<evidence type="ECO:0000256" key="1">
    <source>
        <dbReference type="SAM" id="Phobius"/>
    </source>
</evidence>
<keyword evidence="1" id="KW-0812">Transmembrane</keyword>
<feature type="transmembrane region" description="Helical" evidence="1">
    <location>
        <begin position="47"/>
        <end position="74"/>
    </location>
</feature>
<organism evidence="2 3">
    <name type="scientific">Zopfia rhizophila CBS 207.26</name>
    <dbReference type="NCBI Taxonomy" id="1314779"/>
    <lineage>
        <taxon>Eukaryota</taxon>
        <taxon>Fungi</taxon>
        <taxon>Dikarya</taxon>
        <taxon>Ascomycota</taxon>
        <taxon>Pezizomycotina</taxon>
        <taxon>Dothideomycetes</taxon>
        <taxon>Dothideomycetes incertae sedis</taxon>
        <taxon>Zopfiaceae</taxon>
        <taxon>Zopfia</taxon>
    </lineage>
</organism>
<sequence>MTGPPVIWKKRILVPFWCIRIVLMIFIIAVYAIALKVLADRDDLDKPAIGVVVVFMLLIVSVLLLDVLAILLFLRDALKPGTFLIMNVVQTGFWAGVLLLDLVAIARGASPVGIGFTIFVLLTFVALLTYAAVGYHRQRQQLRRGHYAPAHNPAAPAPLGNPPAYHGASPHQQNTAYHPQIGAPVELHQQQPIHGAAADYYSGQPVKPAQMV</sequence>
<dbReference type="OrthoDB" id="5211263at2759"/>
<protein>
    <recommendedName>
        <fullName evidence="4">MARVEL domain-containing protein</fullName>
    </recommendedName>
</protein>
<dbReference type="EMBL" id="ML994613">
    <property type="protein sequence ID" value="KAF2193769.1"/>
    <property type="molecule type" value="Genomic_DNA"/>
</dbReference>
<keyword evidence="1" id="KW-1133">Transmembrane helix</keyword>
<feature type="transmembrane region" description="Helical" evidence="1">
    <location>
        <begin position="12"/>
        <end position="35"/>
    </location>
</feature>
<dbReference type="AlphaFoldDB" id="A0A6A6ESK5"/>
<keyword evidence="1" id="KW-0472">Membrane</keyword>
<keyword evidence="3" id="KW-1185">Reference proteome</keyword>
<reference evidence="2" key="1">
    <citation type="journal article" date="2020" name="Stud. Mycol.">
        <title>101 Dothideomycetes genomes: a test case for predicting lifestyles and emergence of pathogens.</title>
        <authorList>
            <person name="Haridas S."/>
            <person name="Albert R."/>
            <person name="Binder M."/>
            <person name="Bloem J."/>
            <person name="Labutti K."/>
            <person name="Salamov A."/>
            <person name="Andreopoulos B."/>
            <person name="Baker S."/>
            <person name="Barry K."/>
            <person name="Bills G."/>
            <person name="Bluhm B."/>
            <person name="Cannon C."/>
            <person name="Castanera R."/>
            <person name="Culley D."/>
            <person name="Daum C."/>
            <person name="Ezra D."/>
            <person name="Gonzalez J."/>
            <person name="Henrissat B."/>
            <person name="Kuo A."/>
            <person name="Liang C."/>
            <person name="Lipzen A."/>
            <person name="Lutzoni F."/>
            <person name="Magnuson J."/>
            <person name="Mondo S."/>
            <person name="Nolan M."/>
            <person name="Ohm R."/>
            <person name="Pangilinan J."/>
            <person name="Park H.-J."/>
            <person name="Ramirez L."/>
            <person name="Alfaro M."/>
            <person name="Sun H."/>
            <person name="Tritt A."/>
            <person name="Yoshinaga Y."/>
            <person name="Zwiers L.-H."/>
            <person name="Turgeon B."/>
            <person name="Goodwin S."/>
            <person name="Spatafora J."/>
            <person name="Crous P."/>
            <person name="Grigoriev I."/>
        </authorList>
    </citation>
    <scope>NUCLEOTIDE SEQUENCE</scope>
    <source>
        <strain evidence="2">CBS 207.26</strain>
    </source>
</reference>
<evidence type="ECO:0008006" key="4">
    <source>
        <dbReference type="Google" id="ProtNLM"/>
    </source>
</evidence>
<gene>
    <name evidence="2" type="ORF">K469DRAFT_550110</name>
</gene>